<accession>A0ABY4WNY6</accession>
<dbReference type="Proteomes" id="UP001056500">
    <property type="component" value="Chromosome"/>
</dbReference>
<proteinExistence type="predicted"/>
<evidence type="ECO:0000256" key="1">
    <source>
        <dbReference type="SAM" id="Phobius"/>
    </source>
</evidence>
<keyword evidence="3" id="KW-1185">Reference proteome</keyword>
<feature type="transmembrane region" description="Helical" evidence="1">
    <location>
        <begin position="6"/>
        <end position="26"/>
    </location>
</feature>
<reference evidence="2" key="1">
    <citation type="submission" date="2022-06" db="EMBL/GenBank/DDBJ databases">
        <title>Genome sequencing of Brevibacillus sp. BB3-R1.</title>
        <authorList>
            <person name="Heo J."/>
            <person name="Lee D."/>
            <person name="Won M."/>
            <person name="Han B.-H."/>
            <person name="Hong S.-B."/>
            <person name="Kwon S.-W."/>
        </authorList>
    </citation>
    <scope>NUCLEOTIDE SEQUENCE</scope>
    <source>
        <strain evidence="2">BB3-R1</strain>
    </source>
</reference>
<feature type="transmembrane region" description="Helical" evidence="1">
    <location>
        <begin position="33"/>
        <end position="52"/>
    </location>
</feature>
<evidence type="ECO:0000313" key="3">
    <source>
        <dbReference type="Proteomes" id="UP001056500"/>
    </source>
</evidence>
<gene>
    <name evidence="2" type="primary">spoIIGA</name>
    <name evidence="2" type="ORF">NDK47_09955</name>
</gene>
<dbReference type="EMBL" id="CP098755">
    <property type="protein sequence ID" value="USG67570.1"/>
    <property type="molecule type" value="Genomic_DNA"/>
</dbReference>
<dbReference type="InterPro" id="IPR005081">
    <property type="entry name" value="SpoIIGA"/>
</dbReference>
<feature type="transmembrane region" description="Helical" evidence="1">
    <location>
        <begin position="129"/>
        <end position="148"/>
    </location>
</feature>
<sequence>MIVYLDIILLLNLAIDTLLLWFTAYFRKERVRWWRIILASLFGSTYLAFFFFPVFAPMYQWSVKLLFSVIMLWIAFGRKRLLGFLHNLILFYFVAFVFGGGVFGLQYFLSTQNEVISELVTVHSDGFGVGFTPTLAILLAGFVLVFFLSKQSYAAIQQPRRVEAVLAEVVVKLAGETVLCRGLVDTGNQLYEPITRTPVMVAETRLFAHILPEALIGLSSNSEQPLDQMEGIWEKLTPEWQPRLRLVPYRSVASGMSFLIAFKPDEVLIVQDGKRYLTKKVLVGLNPIPLAADGQYQAIVHPAMIETSLEEEYPVREQEG</sequence>
<dbReference type="PIRSF" id="PIRSF018571">
    <property type="entry name" value="SpoIIGA"/>
    <property type="match status" value="1"/>
</dbReference>
<feature type="transmembrane region" description="Helical" evidence="1">
    <location>
        <begin position="58"/>
        <end position="76"/>
    </location>
</feature>
<protein>
    <submittedName>
        <fullName evidence="2">Sigma-E processing peptidase SpoIIGA</fullName>
    </submittedName>
</protein>
<name>A0ABY4WNY6_9BACL</name>
<keyword evidence="1" id="KW-1133">Transmembrane helix</keyword>
<keyword evidence="1" id="KW-0812">Transmembrane</keyword>
<dbReference type="RefSeq" id="WP_251874669.1">
    <property type="nucleotide sequence ID" value="NZ_CP098755.1"/>
</dbReference>
<evidence type="ECO:0000313" key="2">
    <source>
        <dbReference type="EMBL" id="USG67570.1"/>
    </source>
</evidence>
<feature type="transmembrane region" description="Helical" evidence="1">
    <location>
        <begin position="88"/>
        <end position="109"/>
    </location>
</feature>
<organism evidence="2 3">
    <name type="scientific">Brevibacillus ruminantium</name>
    <dbReference type="NCBI Taxonomy" id="2950604"/>
    <lineage>
        <taxon>Bacteria</taxon>
        <taxon>Bacillati</taxon>
        <taxon>Bacillota</taxon>
        <taxon>Bacilli</taxon>
        <taxon>Bacillales</taxon>
        <taxon>Paenibacillaceae</taxon>
        <taxon>Brevibacillus</taxon>
    </lineage>
</organism>
<keyword evidence="1" id="KW-0472">Membrane</keyword>
<dbReference type="NCBIfam" id="TIGR02854">
    <property type="entry name" value="spore_II_GA"/>
    <property type="match status" value="1"/>
</dbReference>
<dbReference type="Pfam" id="PF03419">
    <property type="entry name" value="Peptidase_U4"/>
    <property type="match status" value="1"/>
</dbReference>